<dbReference type="AlphaFoldDB" id="H1KYW6"/>
<keyword evidence="4" id="KW-1185">Reference proteome</keyword>
<proteinExistence type="predicted"/>
<dbReference type="SUPFAM" id="SSF103473">
    <property type="entry name" value="MFS general substrate transporter"/>
    <property type="match status" value="1"/>
</dbReference>
<keyword evidence="1" id="KW-0472">Membrane</keyword>
<dbReference type="STRING" id="647171.MetfoDRAFT_0989"/>
<feature type="domain" description="Major facilitator superfamily (MFS) profile" evidence="2">
    <location>
        <begin position="8"/>
        <end position="382"/>
    </location>
</feature>
<feature type="transmembrane region" description="Helical" evidence="1">
    <location>
        <begin position="243"/>
        <end position="263"/>
    </location>
</feature>
<dbReference type="PATRIC" id="fig|647171.4.peg.968"/>
<feature type="transmembrane region" description="Helical" evidence="1">
    <location>
        <begin position="272"/>
        <end position="289"/>
    </location>
</feature>
<keyword evidence="1" id="KW-0812">Transmembrane</keyword>
<dbReference type="GO" id="GO:0022857">
    <property type="term" value="F:transmembrane transporter activity"/>
    <property type="evidence" value="ECO:0007669"/>
    <property type="project" value="InterPro"/>
</dbReference>
<feature type="transmembrane region" description="Helical" evidence="1">
    <location>
        <begin position="165"/>
        <end position="183"/>
    </location>
</feature>
<feature type="transmembrane region" description="Helical" evidence="1">
    <location>
        <begin position="359"/>
        <end position="379"/>
    </location>
</feature>
<dbReference type="PANTHER" id="PTHR23518:SF2">
    <property type="entry name" value="MAJOR FACILITATOR SUPERFAMILY TRANSPORTER"/>
    <property type="match status" value="1"/>
</dbReference>
<feature type="transmembrane region" description="Helical" evidence="1">
    <location>
        <begin position="138"/>
        <end position="159"/>
    </location>
</feature>
<sequence length="382" mass="42334">MGNKKAKNVVVLGIVSFLNDVSSEIISAILPMFIISLGGDSVVVGLIGGVRDSIPSIFKVFFGYLSDRFGKRKIFVFVGYFLSTIFKLLLPFSKTWEYVAVFSGFERIGKGIREAPRDAIIAESMPKERGKAFGIHRALDTFGAVLGSMTAFILIYYLVLDFKSILLIASLPAFFSLIPLFFVKEVEKANTKNFKPINLKLLAKPLKQFILISTVFALANFSYMFYILKVQEHLSEFAVEISIILYVIFNISYAIFSIPFGILSDKIGKGKVIAFGYLIFSLTALGFVLFKSLKVFFVLFVFYGVAYAILNTNQRAYVSDLSPNEIKATALGVFQTATGLIALPSSLIAGFLWKISSNLTFIYGCVLGLVSCILMIQMLRGK</sequence>
<dbReference type="Pfam" id="PF07690">
    <property type="entry name" value="MFS_1"/>
    <property type="match status" value="1"/>
</dbReference>
<dbReference type="InterPro" id="IPR020846">
    <property type="entry name" value="MFS_dom"/>
</dbReference>
<evidence type="ECO:0000313" key="3">
    <source>
        <dbReference type="EMBL" id="EHP86701.1"/>
    </source>
</evidence>
<reference evidence="3 4" key="1">
    <citation type="submission" date="2011-09" db="EMBL/GenBank/DDBJ databases">
        <title>The draft genome of Methanotorris formicicus Mc-S-70.</title>
        <authorList>
            <consortium name="US DOE Joint Genome Institute (JGI-PGF)"/>
            <person name="Lucas S."/>
            <person name="Han J."/>
            <person name="Lapidus A."/>
            <person name="Cheng J.-F."/>
            <person name="Goodwin L."/>
            <person name="Pitluck S."/>
            <person name="Peters L."/>
            <person name="Land M.L."/>
            <person name="Hauser L."/>
            <person name="Sieprawska-Lupa M."/>
            <person name="Takai K."/>
            <person name="Miyazaki J."/>
            <person name="Whitman W."/>
            <person name="Woyke T.J."/>
        </authorList>
    </citation>
    <scope>NUCLEOTIDE SEQUENCE [LARGE SCALE GENOMIC DNA]</scope>
    <source>
        <strain evidence="3 4">Mc-S-70</strain>
    </source>
</reference>
<dbReference type="Proteomes" id="UP000003706">
    <property type="component" value="Unassembled WGS sequence"/>
</dbReference>
<dbReference type="PANTHER" id="PTHR23518">
    <property type="entry name" value="C-METHYLTRANSFERASE"/>
    <property type="match status" value="1"/>
</dbReference>
<comment type="caution">
    <text evidence="3">The sequence shown here is derived from an EMBL/GenBank/DDBJ whole genome shotgun (WGS) entry which is preliminary data.</text>
</comment>
<accession>H1KYW6</accession>
<feature type="transmembrane region" description="Helical" evidence="1">
    <location>
        <begin position="331"/>
        <end position="353"/>
    </location>
</feature>
<feature type="transmembrane region" description="Helical" evidence="1">
    <location>
        <begin position="209"/>
        <end position="228"/>
    </location>
</feature>
<dbReference type="CDD" id="cd17370">
    <property type="entry name" value="MFS_MJ1317_like"/>
    <property type="match status" value="1"/>
</dbReference>
<dbReference type="Gene3D" id="1.20.1250.20">
    <property type="entry name" value="MFS general substrate transporter like domains"/>
    <property type="match status" value="2"/>
</dbReference>
<feature type="transmembrane region" description="Helical" evidence="1">
    <location>
        <begin position="295"/>
        <end position="310"/>
    </location>
</feature>
<evidence type="ECO:0000313" key="4">
    <source>
        <dbReference type="Proteomes" id="UP000003706"/>
    </source>
</evidence>
<name>H1KYW6_9EURY</name>
<dbReference type="InterPro" id="IPR011701">
    <property type="entry name" value="MFS"/>
</dbReference>
<dbReference type="InterPro" id="IPR036259">
    <property type="entry name" value="MFS_trans_sf"/>
</dbReference>
<organism evidence="3 4">
    <name type="scientific">Methanotorris formicicus Mc-S-70</name>
    <dbReference type="NCBI Taxonomy" id="647171"/>
    <lineage>
        <taxon>Archaea</taxon>
        <taxon>Methanobacteriati</taxon>
        <taxon>Methanobacteriota</taxon>
        <taxon>Methanomada group</taxon>
        <taxon>Methanococci</taxon>
        <taxon>Methanococcales</taxon>
        <taxon>Methanocaldococcaceae</taxon>
        <taxon>Methanotorris</taxon>
    </lineage>
</organism>
<dbReference type="EMBL" id="AGJL01000021">
    <property type="protein sequence ID" value="EHP86701.1"/>
    <property type="molecule type" value="Genomic_DNA"/>
</dbReference>
<gene>
    <name evidence="3" type="ORF">MetfoDRAFT_0989</name>
</gene>
<evidence type="ECO:0000259" key="2">
    <source>
        <dbReference type="PROSITE" id="PS50850"/>
    </source>
</evidence>
<dbReference type="RefSeq" id="WP_007044424.1">
    <property type="nucleotide sequence ID" value="NZ_AGJL01000021.1"/>
</dbReference>
<dbReference type="PROSITE" id="PS50850">
    <property type="entry name" value="MFS"/>
    <property type="match status" value="1"/>
</dbReference>
<dbReference type="OrthoDB" id="117970at2157"/>
<feature type="transmembrane region" description="Helical" evidence="1">
    <location>
        <begin position="74"/>
        <end position="90"/>
    </location>
</feature>
<protein>
    <submittedName>
        <fullName evidence="3">Major facilitator superfamily MFS_1</fullName>
    </submittedName>
</protein>
<evidence type="ECO:0000256" key="1">
    <source>
        <dbReference type="SAM" id="Phobius"/>
    </source>
</evidence>
<keyword evidence="1" id="KW-1133">Transmembrane helix</keyword>